<gene>
    <name evidence="3" type="ORF">LAME_0A07052G</name>
</gene>
<accession>A0A1G4IRA4</accession>
<dbReference type="Proteomes" id="UP000191144">
    <property type="component" value="Chromosome A"/>
</dbReference>
<dbReference type="EMBL" id="LT598483">
    <property type="protein sequence ID" value="SCU79063.1"/>
    <property type="molecule type" value="Genomic_DNA"/>
</dbReference>
<feature type="compositionally biased region" description="Polar residues" evidence="1">
    <location>
        <begin position="236"/>
        <end position="249"/>
    </location>
</feature>
<evidence type="ECO:0000256" key="1">
    <source>
        <dbReference type="SAM" id="MobiDB-lite"/>
    </source>
</evidence>
<proteinExistence type="predicted"/>
<sequence length="333" mass="36915">MSNSGTGIMTLSAMACSAEEKNPYTVGVGVGTDSIVNSRNGMLSMPIATSMQCMEENSSSLHSTPVEMSRSSTPLSSSGSFRRARNFWSVHEDTILVSTVIDNTAILKSSDNSSRPRGRFWLHISFELKTRHGLNRNKRQCRDRFNLLFWKAVRDHRSSRGELKRLDALLAQCLTLLYIDKNNVIMLKENAPIGDKNNNPTTSATSSHNNTFKTNNSLNIRETEDTGLHSPARSELSPTMSVYSSVSDGTPDTGYESLAELASGLQQQVSALTQKVEELCGVISQERLRVDMLLKHGIYQPIARPEPFFEADHCCDNNGNFTMAPYLLARRGE</sequence>
<dbReference type="PROSITE" id="PS50090">
    <property type="entry name" value="MYB_LIKE"/>
    <property type="match status" value="1"/>
</dbReference>
<protein>
    <submittedName>
        <fullName evidence="3">LAME_0A07052g1_1</fullName>
    </submittedName>
</protein>
<dbReference type="OrthoDB" id="4036644at2759"/>
<evidence type="ECO:0000259" key="2">
    <source>
        <dbReference type="PROSITE" id="PS50090"/>
    </source>
</evidence>
<feature type="domain" description="Myb-like" evidence="2">
    <location>
        <begin position="80"/>
        <end position="149"/>
    </location>
</feature>
<evidence type="ECO:0000313" key="3">
    <source>
        <dbReference type="EMBL" id="SCU79063.1"/>
    </source>
</evidence>
<dbReference type="AlphaFoldDB" id="A0A1G4IRA4"/>
<organism evidence="3 4">
    <name type="scientific">Lachancea meyersii CBS 8951</name>
    <dbReference type="NCBI Taxonomy" id="1266667"/>
    <lineage>
        <taxon>Eukaryota</taxon>
        <taxon>Fungi</taxon>
        <taxon>Dikarya</taxon>
        <taxon>Ascomycota</taxon>
        <taxon>Saccharomycotina</taxon>
        <taxon>Saccharomycetes</taxon>
        <taxon>Saccharomycetales</taxon>
        <taxon>Saccharomycetaceae</taxon>
        <taxon>Lachancea</taxon>
    </lineage>
</organism>
<keyword evidence="4" id="KW-1185">Reference proteome</keyword>
<reference evidence="4" key="1">
    <citation type="submission" date="2016-03" db="EMBL/GenBank/DDBJ databases">
        <authorList>
            <person name="Devillers Hugo."/>
        </authorList>
    </citation>
    <scope>NUCLEOTIDE SEQUENCE [LARGE SCALE GENOMIC DNA]</scope>
</reference>
<feature type="region of interest" description="Disordered" evidence="1">
    <location>
        <begin position="58"/>
        <end position="77"/>
    </location>
</feature>
<feature type="region of interest" description="Disordered" evidence="1">
    <location>
        <begin position="193"/>
        <end position="249"/>
    </location>
</feature>
<name>A0A1G4IRA4_9SACH</name>
<dbReference type="InterPro" id="IPR001005">
    <property type="entry name" value="SANT/Myb"/>
</dbReference>
<feature type="compositionally biased region" description="Polar residues" evidence="1">
    <location>
        <begin position="196"/>
        <end position="220"/>
    </location>
</feature>
<evidence type="ECO:0000313" key="4">
    <source>
        <dbReference type="Proteomes" id="UP000191144"/>
    </source>
</evidence>